<sequence>MKPEWGVKRICRKCAAHFYDLQKVNFECPKCNASYSQDDFQIKTLKSEGSKVKKKIDKVNLEDNLDMIDVGLEQDIDDGDLLEDAEELSDENVSDVIDREDEE</sequence>
<comment type="caution">
    <text evidence="2">The sequence shown here is derived from an EMBL/GenBank/DDBJ whole genome shotgun (WGS) entry which is preliminary data.</text>
</comment>
<accession>A0A8J7PJP2</accession>
<evidence type="ECO:0000313" key="2">
    <source>
        <dbReference type="EMBL" id="MBN9412997.1"/>
    </source>
</evidence>
<reference evidence="2" key="1">
    <citation type="submission" date="2021-02" db="EMBL/GenBank/DDBJ databases">
        <title>Thiocyanate and organic carbon inputs drive convergent selection for specific autotrophic Afipia and Thiobacillus strains within complex microbiomes.</title>
        <authorList>
            <person name="Huddy R.J."/>
            <person name="Sachdeva R."/>
            <person name="Kadzinga F."/>
            <person name="Kantor R.S."/>
            <person name="Harrison S.T.L."/>
            <person name="Banfield J.F."/>
        </authorList>
    </citation>
    <scope>NUCLEOTIDE SEQUENCE</scope>
    <source>
        <strain evidence="2">SCN18_10_11_15_R4_P_38_20</strain>
    </source>
</reference>
<feature type="region of interest" description="Disordered" evidence="1">
    <location>
        <begin position="84"/>
        <end position="103"/>
    </location>
</feature>
<dbReference type="EMBL" id="JAFKGL010000015">
    <property type="protein sequence ID" value="MBN9412997.1"/>
    <property type="molecule type" value="Genomic_DNA"/>
</dbReference>
<name>A0A8J7PJP2_9PROT</name>
<protein>
    <submittedName>
        <fullName evidence="2">FYDLN acid domain-containing protein</fullName>
    </submittedName>
</protein>
<dbReference type="InterPro" id="IPR012644">
    <property type="entry name" value="CHP02300_FYDLN_acid"/>
</dbReference>
<dbReference type="Proteomes" id="UP000664414">
    <property type="component" value="Unassembled WGS sequence"/>
</dbReference>
<proteinExistence type="predicted"/>
<organism evidence="2 3">
    <name type="scientific">Candidatus Paracaedimonas acanthamoebae</name>
    <dbReference type="NCBI Taxonomy" id="244581"/>
    <lineage>
        <taxon>Bacteria</taxon>
        <taxon>Pseudomonadati</taxon>
        <taxon>Pseudomonadota</taxon>
        <taxon>Alphaproteobacteria</taxon>
        <taxon>Holosporales</taxon>
        <taxon>Caedimonadaceae</taxon>
        <taxon>Candidatus Paracaedimonas</taxon>
    </lineage>
</organism>
<dbReference type="AlphaFoldDB" id="A0A8J7PJP2"/>
<gene>
    <name evidence="2" type="ORF">J0H12_03625</name>
</gene>
<evidence type="ECO:0000313" key="3">
    <source>
        <dbReference type="Proteomes" id="UP000664414"/>
    </source>
</evidence>
<evidence type="ECO:0000256" key="1">
    <source>
        <dbReference type="SAM" id="MobiDB-lite"/>
    </source>
</evidence>
<dbReference type="Pfam" id="PF09538">
    <property type="entry name" value="FYDLN_acid"/>
    <property type="match status" value="1"/>
</dbReference>